<comment type="catalytic activity">
    <reaction evidence="10">
        <text>5-[(5-phospho-1-deoxy-D-ribulos-1-ylimino)methylamino]-1-(5-phospho-beta-D-ribosyl)imidazole-4-carboxamide + L-glutamine = D-erythro-1-(imidazol-4-yl)glycerol 3-phosphate + 5-amino-1-(5-phospho-beta-D-ribosyl)imidazole-4-carboxamide + L-glutamate + H(+)</text>
        <dbReference type="Rhea" id="RHEA:24793"/>
        <dbReference type="ChEBI" id="CHEBI:15378"/>
        <dbReference type="ChEBI" id="CHEBI:29985"/>
        <dbReference type="ChEBI" id="CHEBI:58278"/>
        <dbReference type="ChEBI" id="CHEBI:58359"/>
        <dbReference type="ChEBI" id="CHEBI:58475"/>
        <dbReference type="ChEBI" id="CHEBI:58525"/>
        <dbReference type="EC" id="4.3.2.10"/>
    </reaction>
</comment>
<dbReference type="GO" id="GO:0000105">
    <property type="term" value="P:L-histidine biosynthetic process"/>
    <property type="evidence" value="ECO:0007669"/>
    <property type="project" value="UniProtKB-UniPathway"/>
</dbReference>
<proteinExistence type="inferred from homology"/>
<keyword evidence="5 11" id="KW-0028">Amino-acid biosynthesis</keyword>
<protein>
    <recommendedName>
        <fullName evidence="4">imidazole glycerol-phosphate synthase</fullName>
        <ecNumber evidence="4">4.3.2.10</ecNumber>
    </recommendedName>
    <alternativeName>
        <fullName evidence="9">IGP synthase cyclase subunit</fullName>
    </alternativeName>
</protein>
<evidence type="ECO:0000256" key="11">
    <source>
        <dbReference type="RuleBase" id="RU003657"/>
    </source>
</evidence>
<evidence type="ECO:0000313" key="12">
    <source>
        <dbReference type="EMBL" id="TWI77221.1"/>
    </source>
</evidence>
<comment type="pathway">
    <text evidence="1">Amino-acid biosynthesis; L-histidine biosynthesis; L-histidine from 5-phospho-alpha-D-ribose 1-diphosphate: step 5/9.</text>
</comment>
<reference evidence="12 13" key="1">
    <citation type="submission" date="2019-07" db="EMBL/GenBank/DDBJ databases">
        <title>Genome sequencing of 100 strains of the haloalkaliphilic chemolithoautotrophic sulfur-oxidizing bacterium Thioalkalivibrio.</title>
        <authorList>
            <person name="Muyzer G."/>
        </authorList>
    </citation>
    <scope>NUCLEOTIDE SEQUENCE [LARGE SCALE GENOMIC DNA]</scope>
    <source>
        <strain evidence="12 13">ASO4-4</strain>
    </source>
</reference>
<dbReference type="PANTHER" id="PTHR21235">
    <property type="entry name" value="IMIDAZOLE GLYCEROL PHOSPHATE SYNTHASE SUBUNIT HISF/H IGP SYNTHASE SUBUNIT HISF/H"/>
    <property type="match status" value="1"/>
</dbReference>
<dbReference type="EC" id="4.3.2.10" evidence="4"/>
<evidence type="ECO:0000256" key="2">
    <source>
        <dbReference type="ARBA" id="ARBA00009667"/>
    </source>
</evidence>
<dbReference type="Proteomes" id="UP000318307">
    <property type="component" value="Unassembled WGS sequence"/>
</dbReference>
<evidence type="ECO:0000256" key="9">
    <source>
        <dbReference type="ARBA" id="ARBA00030264"/>
    </source>
</evidence>
<dbReference type="InterPro" id="IPR050064">
    <property type="entry name" value="IGPS_HisA/HisF"/>
</dbReference>
<gene>
    <name evidence="12" type="ORF">LZ24_00021</name>
</gene>
<dbReference type="PANTHER" id="PTHR21235:SF2">
    <property type="entry name" value="IMIDAZOLE GLYCEROL PHOSPHATE SYNTHASE HISHF"/>
    <property type="match status" value="1"/>
</dbReference>
<keyword evidence="13" id="KW-1185">Reference proteome</keyword>
<evidence type="ECO:0000313" key="13">
    <source>
        <dbReference type="Proteomes" id="UP000318307"/>
    </source>
</evidence>
<dbReference type="Gene3D" id="3.20.20.70">
    <property type="entry name" value="Aldolase class I"/>
    <property type="match status" value="1"/>
</dbReference>
<evidence type="ECO:0000256" key="6">
    <source>
        <dbReference type="ARBA" id="ARBA00023102"/>
    </source>
</evidence>
<evidence type="ECO:0000256" key="7">
    <source>
        <dbReference type="ARBA" id="ARBA00023239"/>
    </source>
</evidence>
<evidence type="ECO:0000256" key="5">
    <source>
        <dbReference type="ARBA" id="ARBA00022605"/>
    </source>
</evidence>
<sequence length="271" mass="28649">MNVFTAEVAKMNLIQYYGRKIRMTQKIRIMPCLDMQNGRVVKGVHFVDIKDAGDPVACARAYCENGADELALLDITATVEGRETMLDVVSRVAAVTTVPFTVGGGITDAASAEAVMKAGADRISVSSAAFKNPDLIPDLIRAIGAQRLTVAIDVDKNPSMPSGYEVYINGGRTATGTDAVEWAKRVDAYGVPVILPTSKAGDGAKTGYDLPVIRAMKGAVSAEIVASGGAGKLEHFREAVEAGATILLAASVFHFGEIQIADVKNYLKDLV</sequence>
<dbReference type="Pfam" id="PF00977">
    <property type="entry name" value="His_biosynth"/>
    <property type="match status" value="1"/>
</dbReference>
<comment type="similarity">
    <text evidence="2 11">Belongs to the HisA/HisF family.</text>
</comment>
<dbReference type="GO" id="GO:0000107">
    <property type="term" value="F:imidazoleglycerol-phosphate synthase activity"/>
    <property type="evidence" value="ECO:0007669"/>
    <property type="project" value="InterPro"/>
</dbReference>
<dbReference type="EMBL" id="VLLC01000001">
    <property type="protein sequence ID" value="TWI77221.1"/>
    <property type="molecule type" value="Genomic_DNA"/>
</dbReference>
<dbReference type="CDD" id="cd04731">
    <property type="entry name" value="HisF"/>
    <property type="match status" value="1"/>
</dbReference>
<comment type="subunit">
    <text evidence="3">Heterodimer of HisH and HisF.</text>
</comment>
<dbReference type="SUPFAM" id="SSF51366">
    <property type="entry name" value="Ribulose-phoshate binding barrel"/>
    <property type="match status" value="1"/>
</dbReference>
<dbReference type="InterPro" id="IPR011060">
    <property type="entry name" value="RibuloseP-bd_barrel"/>
</dbReference>
<evidence type="ECO:0000256" key="10">
    <source>
        <dbReference type="ARBA" id="ARBA00047838"/>
    </source>
</evidence>
<evidence type="ECO:0000256" key="1">
    <source>
        <dbReference type="ARBA" id="ARBA00005091"/>
    </source>
</evidence>
<name>A0A562S741_9BACT</name>
<keyword evidence="7" id="KW-0456">Lyase</keyword>
<dbReference type="AlphaFoldDB" id="A0A562S741"/>
<dbReference type="InterPro" id="IPR004651">
    <property type="entry name" value="HisF"/>
</dbReference>
<keyword evidence="6 11" id="KW-0368">Histidine biosynthesis</keyword>
<organism evidence="12 13">
    <name type="scientific">Desulfobotulus alkaliphilus</name>
    <dbReference type="NCBI Taxonomy" id="622671"/>
    <lineage>
        <taxon>Bacteria</taxon>
        <taxon>Pseudomonadati</taxon>
        <taxon>Thermodesulfobacteriota</taxon>
        <taxon>Desulfobacteria</taxon>
        <taxon>Desulfobacterales</taxon>
        <taxon>Desulfobacteraceae</taxon>
        <taxon>Desulfobotulus</taxon>
    </lineage>
</organism>
<dbReference type="GO" id="GO:0016829">
    <property type="term" value="F:lyase activity"/>
    <property type="evidence" value="ECO:0007669"/>
    <property type="project" value="UniProtKB-KW"/>
</dbReference>
<evidence type="ECO:0000256" key="8">
    <source>
        <dbReference type="ARBA" id="ARBA00025475"/>
    </source>
</evidence>
<accession>A0A562S741</accession>
<dbReference type="InterPro" id="IPR013785">
    <property type="entry name" value="Aldolase_TIM"/>
</dbReference>
<comment type="caution">
    <text evidence="12">The sequence shown here is derived from an EMBL/GenBank/DDBJ whole genome shotgun (WGS) entry which is preliminary data.</text>
</comment>
<evidence type="ECO:0000256" key="4">
    <source>
        <dbReference type="ARBA" id="ARBA00012809"/>
    </source>
</evidence>
<dbReference type="InterPro" id="IPR006062">
    <property type="entry name" value="His_biosynth"/>
</dbReference>
<comment type="function">
    <text evidence="8">IGPS catalyzes the conversion of PRFAR and glutamine to IGP, AICAR and glutamate. The HisF subunit catalyzes the cyclization activity that produces IGP and AICAR from PRFAR using the ammonia provided by the HisH subunit.</text>
</comment>
<evidence type="ECO:0000256" key="3">
    <source>
        <dbReference type="ARBA" id="ARBA00011152"/>
    </source>
</evidence>
<dbReference type="UniPathway" id="UPA00031">
    <property type="reaction ID" value="UER00010"/>
</dbReference>